<dbReference type="GO" id="GO:0009103">
    <property type="term" value="P:lipopolysaccharide biosynthetic process"/>
    <property type="evidence" value="ECO:0007669"/>
    <property type="project" value="UniProtKB-KW"/>
</dbReference>
<dbReference type="GO" id="GO:0005829">
    <property type="term" value="C:cytosol"/>
    <property type="evidence" value="ECO:0007669"/>
    <property type="project" value="TreeGrafter"/>
</dbReference>
<proteinExistence type="predicted"/>
<dbReference type="NCBIfam" id="NF003952">
    <property type="entry name" value="PRK05450.1-5"/>
    <property type="match status" value="1"/>
</dbReference>
<gene>
    <name evidence="4" type="ORF">H9747_04425</name>
</gene>
<evidence type="ECO:0000313" key="5">
    <source>
        <dbReference type="Proteomes" id="UP000886814"/>
    </source>
</evidence>
<dbReference type="EMBL" id="DXIQ01000027">
    <property type="protein sequence ID" value="HIV38230.1"/>
    <property type="molecule type" value="Genomic_DNA"/>
</dbReference>
<dbReference type="Proteomes" id="UP000886814">
    <property type="component" value="Unassembled WGS sequence"/>
</dbReference>
<dbReference type="InterPro" id="IPR003329">
    <property type="entry name" value="Cytidylyl_trans"/>
</dbReference>
<reference evidence="4" key="2">
    <citation type="submission" date="2021-04" db="EMBL/GenBank/DDBJ databases">
        <authorList>
            <person name="Gilroy R."/>
        </authorList>
    </citation>
    <scope>NUCLEOTIDE SEQUENCE</scope>
    <source>
        <strain evidence="4">CHK195-9823</strain>
    </source>
</reference>
<sequence length="245" mass="27565">MRAVGIIPARYGSARLPGKPLLDINGKPMIQHVYERAKKAENLDEIWVATDSRKILGFCEEHHIPAVLTRDTHRCAAHRLQEAAQQIPADFYVQINGDEPLISWENISAAVPEKLPEEPEAGTNIIMPVTSPAEVLDPANIKVVFDREKKALYLSRTPIPYPYGSLDCIYYKHVGIIGYTRGMLDFYKNSVPGPLELAEGIDTLRFLDYGKPLYLIPVDKGESLSVDTPKDLEEVRKRSKTRELN</sequence>
<dbReference type="PANTHER" id="PTHR42866">
    <property type="entry name" value="3-DEOXY-MANNO-OCTULOSONATE CYTIDYLYLTRANSFERASE"/>
    <property type="match status" value="1"/>
</dbReference>
<keyword evidence="3" id="KW-0448">Lipopolysaccharide biosynthesis</keyword>
<reference evidence="4" key="1">
    <citation type="journal article" date="2021" name="PeerJ">
        <title>Extensive microbial diversity within the chicken gut microbiome revealed by metagenomics and culture.</title>
        <authorList>
            <person name="Gilroy R."/>
            <person name="Ravi A."/>
            <person name="Getino M."/>
            <person name="Pursley I."/>
            <person name="Horton D.L."/>
            <person name="Alikhan N.F."/>
            <person name="Baker D."/>
            <person name="Gharbi K."/>
            <person name="Hall N."/>
            <person name="Watson M."/>
            <person name="Adriaenssens E.M."/>
            <person name="Foster-Nyarko E."/>
            <person name="Jarju S."/>
            <person name="Secka A."/>
            <person name="Antonio M."/>
            <person name="Oren A."/>
            <person name="Chaudhuri R.R."/>
            <person name="La Ragione R."/>
            <person name="Hildebrand F."/>
            <person name="Pallen M.J."/>
        </authorList>
    </citation>
    <scope>NUCLEOTIDE SEQUENCE</scope>
    <source>
        <strain evidence="4">CHK195-9823</strain>
    </source>
</reference>
<evidence type="ECO:0000256" key="2">
    <source>
        <dbReference type="ARBA" id="ARBA00022695"/>
    </source>
</evidence>
<accession>A0A9D1PCJ1</accession>
<evidence type="ECO:0000313" key="4">
    <source>
        <dbReference type="EMBL" id="HIV38230.1"/>
    </source>
</evidence>
<name>A0A9D1PCJ1_9FIRM</name>
<evidence type="ECO:0000256" key="1">
    <source>
        <dbReference type="ARBA" id="ARBA00022679"/>
    </source>
</evidence>
<dbReference type="AlphaFoldDB" id="A0A9D1PCJ1"/>
<dbReference type="InterPro" id="IPR004528">
    <property type="entry name" value="KdsB"/>
</dbReference>
<dbReference type="Gene3D" id="3.90.550.10">
    <property type="entry name" value="Spore Coat Polysaccharide Biosynthesis Protein SpsA, Chain A"/>
    <property type="match status" value="1"/>
</dbReference>
<organism evidence="4 5">
    <name type="scientific">Candidatus Blautia stercorigallinarum</name>
    <dbReference type="NCBI Taxonomy" id="2838501"/>
    <lineage>
        <taxon>Bacteria</taxon>
        <taxon>Bacillati</taxon>
        <taxon>Bacillota</taxon>
        <taxon>Clostridia</taxon>
        <taxon>Lachnospirales</taxon>
        <taxon>Lachnospiraceae</taxon>
        <taxon>Blautia</taxon>
    </lineage>
</organism>
<keyword evidence="1" id="KW-0808">Transferase</keyword>
<protein>
    <submittedName>
        <fullName evidence="4">3-deoxy-manno-octulosonate cytidylyltransferase</fullName>
    </submittedName>
</protein>
<dbReference type="CDD" id="cd02517">
    <property type="entry name" value="CMP-KDO-Synthetase"/>
    <property type="match status" value="1"/>
</dbReference>
<dbReference type="Pfam" id="PF02348">
    <property type="entry name" value="CTP_transf_3"/>
    <property type="match status" value="1"/>
</dbReference>
<comment type="caution">
    <text evidence="4">The sequence shown here is derived from an EMBL/GenBank/DDBJ whole genome shotgun (WGS) entry which is preliminary data.</text>
</comment>
<dbReference type="SUPFAM" id="SSF53448">
    <property type="entry name" value="Nucleotide-diphospho-sugar transferases"/>
    <property type="match status" value="1"/>
</dbReference>
<dbReference type="InterPro" id="IPR029044">
    <property type="entry name" value="Nucleotide-diphossugar_trans"/>
</dbReference>
<evidence type="ECO:0000256" key="3">
    <source>
        <dbReference type="ARBA" id="ARBA00022985"/>
    </source>
</evidence>
<dbReference type="PANTHER" id="PTHR42866:SF2">
    <property type="entry name" value="3-DEOXY-MANNO-OCTULOSONATE CYTIDYLYLTRANSFERASE, MITOCHONDRIAL"/>
    <property type="match status" value="1"/>
</dbReference>
<keyword evidence="2 4" id="KW-0548">Nucleotidyltransferase</keyword>
<dbReference type="GO" id="GO:0008690">
    <property type="term" value="F:3-deoxy-manno-octulosonate cytidylyltransferase activity"/>
    <property type="evidence" value="ECO:0007669"/>
    <property type="project" value="InterPro"/>
</dbReference>